<feature type="domain" description="Glycosyltransferase N-terminal" evidence="5">
    <location>
        <begin position="7"/>
        <end position="243"/>
    </location>
</feature>
<dbReference type="FunFam" id="3.40.50.2000:FF:000238">
    <property type="entry name" value="Glycosyltransferase"/>
    <property type="match status" value="1"/>
</dbReference>
<evidence type="ECO:0000313" key="6">
    <source>
        <dbReference type="EMBL" id="KAK9128792.1"/>
    </source>
</evidence>
<dbReference type="InterPro" id="IPR058980">
    <property type="entry name" value="Glyco_transf_N"/>
</dbReference>
<dbReference type="SUPFAM" id="SSF53756">
    <property type="entry name" value="UDP-Glycosyltransferase/glycogen phosphorylase"/>
    <property type="match status" value="1"/>
</dbReference>
<evidence type="ECO:0000256" key="1">
    <source>
        <dbReference type="ARBA" id="ARBA00009995"/>
    </source>
</evidence>
<evidence type="ECO:0000256" key="3">
    <source>
        <dbReference type="RuleBase" id="RU003718"/>
    </source>
</evidence>
<keyword evidence="7" id="KW-1185">Reference proteome</keyword>
<organism evidence="6 7">
    <name type="scientific">Stephania yunnanensis</name>
    <dbReference type="NCBI Taxonomy" id="152371"/>
    <lineage>
        <taxon>Eukaryota</taxon>
        <taxon>Viridiplantae</taxon>
        <taxon>Streptophyta</taxon>
        <taxon>Embryophyta</taxon>
        <taxon>Tracheophyta</taxon>
        <taxon>Spermatophyta</taxon>
        <taxon>Magnoliopsida</taxon>
        <taxon>Ranunculales</taxon>
        <taxon>Menispermaceae</taxon>
        <taxon>Menispermoideae</taxon>
        <taxon>Cissampelideae</taxon>
        <taxon>Stephania</taxon>
    </lineage>
</organism>
<evidence type="ECO:0000313" key="7">
    <source>
        <dbReference type="Proteomes" id="UP001420932"/>
    </source>
</evidence>
<dbReference type="EMBL" id="JBBNAF010000007">
    <property type="protein sequence ID" value="KAK9128792.1"/>
    <property type="molecule type" value="Genomic_DNA"/>
</dbReference>
<dbReference type="Proteomes" id="UP001420932">
    <property type="component" value="Unassembled WGS sequence"/>
</dbReference>
<evidence type="ECO:0000256" key="2">
    <source>
        <dbReference type="ARBA" id="ARBA00022679"/>
    </source>
</evidence>
<gene>
    <name evidence="6" type="ORF">Syun_017589</name>
</gene>
<proteinExistence type="inferred from homology"/>
<dbReference type="GO" id="GO:0050404">
    <property type="term" value="F:zeatin O-beta-D-xylosyltransferase activity"/>
    <property type="evidence" value="ECO:0007669"/>
    <property type="project" value="UniProtKB-ARBA"/>
</dbReference>
<dbReference type="AlphaFoldDB" id="A0AAP0J9J9"/>
<protein>
    <recommendedName>
        <fullName evidence="4">Glycosyltransferase</fullName>
        <ecNumber evidence="4">2.4.1.-</ecNumber>
    </recommendedName>
</protein>
<dbReference type="CDD" id="cd03784">
    <property type="entry name" value="GT1_Gtf-like"/>
    <property type="match status" value="1"/>
</dbReference>
<dbReference type="FunFam" id="3.40.50.2000:FF:000060">
    <property type="entry name" value="Glycosyltransferase"/>
    <property type="match status" value="1"/>
</dbReference>
<dbReference type="EC" id="2.4.1.-" evidence="4"/>
<dbReference type="GO" id="GO:0009690">
    <property type="term" value="P:cytokinin metabolic process"/>
    <property type="evidence" value="ECO:0007669"/>
    <property type="project" value="UniProtKB-ARBA"/>
</dbReference>
<dbReference type="Pfam" id="PF26168">
    <property type="entry name" value="Glyco_transf_N"/>
    <property type="match status" value="1"/>
</dbReference>
<evidence type="ECO:0000259" key="5">
    <source>
        <dbReference type="Pfam" id="PF26168"/>
    </source>
</evidence>
<keyword evidence="3" id="KW-0328">Glycosyltransferase</keyword>
<dbReference type="InterPro" id="IPR035595">
    <property type="entry name" value="UDP_glycos_trans_CS"/>
</dbReference>
<name>A0AAP0J9J9_9MAGN</name>
<reference evidence="6 7" key="1">
    <citation type="submission" date="2024-01" db="EMBL/GenBank/DDBJ databases">
        <title>Genome assemblies of Stephania.</title>
        <authorList>
            <person name="Yang L."/>
        </authorList>
    </citation>
    <scope>NUCLEOTIDE SEQUENCE [LARGE SCALE GENOMIC DNA]</scope>
    <source>
        <strain evidence="6">YNDBR</strain>
        <tissue evidence="6">Leaf</tissue>
    </source>
</reference>
<comment type="caution">
    <text evidence="6">The sequence shown here is derived from an EMBL/GenBank/DDBJ whole genome shotgun (WGS) entry which is preliminary data.</text>
</comment>
<dbReference type="Pfam" id="PF00201">
    <property type="entry name" value="UDPGT"/>
    <property type="match status" value="1"/>
</dbReference>
<sequence>MTIATMDTVVVVMVPLPAQGHLAQLLHLSRLISARGIPVHYVGSATHNRQAKNRLHGWDVESISNIYFDDLPLPHFITPPPNPNAPNKFPAHLEPTLQAAIHLRQPLAGLVSTLSTAARRVIIIYDSVIAAAAQDAALIPNAEAYCFNSISAFGTLFQRLESPGLPTDQGIVIPTGLPKLSNEDCLTDTFVEFIHSQYQSLAFAPHGDLYNSCRPVEGTFLDMLAQKPLLGDKKQWTLGPFHPVQLNPVGVSRRPRHKCLEWLDKQPINSVIYVSFGTMTSISDEQIAELAIGLERSGQRFIWVLREADRGDIYAEEKGGEARTIKLPDGYEERVEGSGVIVRDWAPQLEILAHRSAGGFMSHCGWNSSLESMSMGVPIAAWPMHSDQPRNAMLITEVLKVGIAAREWELREELASSDAIANAITLLMTSEEGKDIRMRAKELGVAIRHAVSEEGTSTADLKSFIDHISRSETAS</sequence>
<dbReference type="PANTHER" id="PTHR48044:SF22">
    <property type="entry name" value="GLYCOSYLTRANSFERASE"/>
    <property type="match status" value="1"/>
</dbReference>
<dbReference type="PANTHER" id="PTHR48044">
    <property type="entry name" value="GLYCOSYLTRANSFERASE"/>
    <property type="match status" value="1"/>
</dbReference>
<evidence type="ECO:0000256" key="4">
    <source>
        <dbReference type="RuleBase" id="RU362057"/>
    </source>
</evidence>
<dbReference type="Gene3D" id="3.40.50.2000">
    <property type="entry name" value="Glycogen Phosphorylase B"/>
    <property type="match status" value="2"/>
</dbReference>
<dbReference type="PROSITE" id="PS00375">
    <property type="entry name" value="UDPGT"/>
    <property type="match status" value="1"/>
</dbReference>
<keyword evidence="2 3" id="KW-0808">Transferase</keyword>
<accession>A0AAP0J9J9</accession>
<comment type="similarity">
    <text evidence="1 3">Belongs to the UDP-glycosyltransferase family.</text>
</comment>
<dbReference type="InterPro" id="IPR002213">
    <property type="entry name" value="UDP_glucos_trans"/>
</dbReference>